<dbReference type="GeneID" id="107217807"/>
<name>A0A6J0B7I1_NEOLC</name>
<reference evidence="4 5" key="1">
    <citation type="submission" date="2025-04" db="UniProtKB">
        <authorList>
            <consortium name="RefSeq"/>
        </authorList>
    </citation>
    <scope>IDENTIFICATION</scope>
    <source>
        <tissue evidence="6 7">Thorax and Abdomen</tissue>
        <tissue evidence="4 5">Whole body</tissue>
    </source>
</reference>
<dbReference type="OrthoDB" id="7674475at2759"/>
<evidence type="ECO:0000313" key="8">
    <source>
        <dbReference type="RefSeq" id="XP_046588185.1"/>
    </source>
</evidence>
<dbReference type="Proteomes" id="UP000829291">
    <property type="component" value="Chromosome 2"/>
</dbReference>
<feature type="coiled-coil region" evidence="1">
    <location>
        <begin position="148"/>
        <end position="175"/>
    </location>
</feature>
<evidence type="ECO:0000313" key="5">
    <source>
        <dbReference type="RefSeq" id="XP_015510964.1"/>
    </source>
</evidence>
<evidence type="ECO:0000256" key="2">
    <source>
        <dbReference type="SAM" id="MobiDB-lite"/>
    </source>
</evidence>
<evidence type="ECO:0000313" key="7">
    <source>
        <dbReference type="RefSeq" id="XP_046588184.1"/>
    </source>
</evidence>
<dbReference type="RefSeq" id="XP_015510964.1">
    <property type="nucleotide sequence ID" value="XM_015655478.1"/>
</dbReference>
<protein>
    <submittedName>
        <fullName evidence="4 5">Uncharacterized protein LOC107217807</fullName>
    </submittedName>
</protein>
<dbReference type="AlphaFoldDB" id="A0A6J0B7I1"/>
<organism evidence="3 5">
    <name type="scientific">Neodiprion lecontei</name>
    <name type="common">Redheaded pine sawfly</name>
    <dbReference type="NCBI Taxonomy" id="441921"/>
    <lineage>
        <taxon>Eukaryota</taxon>
        <taxon>Metazoa</taxon>
        <taxon>Ecdysozoa</taxon>
        <taxon>Arthropoda</taxon>
        <taxon>Hexapoda</taxon>
        <taxon>Insecta</taxon>
        <taxon>Pterygota</taxon>
        <taxon>Neoptera</taxon>
        <taxon>Endopterygota</taxon>
        <taxon>Hymenoptera</taxon>
        <taxon>Tenthredinoidea</taxon>
        <taxon>Diprionidae</taxon>
        <taxon>Diprioninae</taxon>
        <taxon>Neodiprion</taxon>
    </lineage>
</organism>
<feature type="region of interest" description="Disordered" evidence="2">
    <location>
        <begin position="83"/>
        <end position="113"/>
    </location>
</feature>
<evidence type="ECO:0000313" key="6">
    <source>
        <dbReference type="RefSeq" id="XP_046588183.1"/>
    </source>
</evidence>
<evidence type="ECO:0000313" key="4">
    <source>
        <dbReference type="RefSeq" id="XP_015510962.1"/>
    </source>
</evidence>
<dbReference type="RefSeq" id="XP_015510962.1">
    <property type="nucleotide sequence ID" value="XM_015655476.1"/>
</dbReference>
<dbReference type="RefSeq" id="XP_046588184.1">
    <property type="nucleotide sequence ID" value="XM_046732228.1"/>
</dbReference>
<evidence type="ECO:0000256" key="1">
    <source>
        <dbReference type="SAM" id="Coils"/>
    </source>
</evidence>
<accession>A0A6J0B7I1</accession>
<dbReference type="RefSeq" id="XP_046588185.1">
    <property type="nucleotide sequence ID" value="XM_046732229.1"/>
</dbReference>
<feature type="compositionally biased region" description="Basic residues" evidence="2">
    <location>
        <begin position="98"/>
        <end position="110"/>
    </location>
</feature>
<sequence length="180" mass="20380">MNCEIELKKKDSTQSNLQAITSAGVSTLPMTSVNCEELHANETSKEGFFETDAKGLVRNDASSSEFSIHSETLKTNCDALQSTDSDCHSNQARDRCTKKARSKSHKRKAKSLIPGLSRDWESNDSWTFEQAQEDCTLVAEEIEKRKKIKSLQQKNRRLKVRHSRLKAAIKEMKATMEDKN</sequence>
<dbReference type="KEGG" id="nlo:107217807"/>
<evidence type="ECO:0000313" key="3">
    <source>
        <dbReference type="Proteomes" id="UP000829291"/>
    </source>
</evidence>
<gene>
    <name evidence="4 5 6 7 8" type="primary">LOC107217807</name>
</gene>
<dbReference type="RefSeq" id="XP_046588183.1">
    <property type="nucleotide sequence ID" value="XM_046732227.1"/>
</dbReference>
<keyword evidence="1" id="KW-0175">Coiled coil</keyword>
<proteinExistence type="predicted"/>
<keyword evidence="3" id="KW-1185">Reference proteome</keyword>
<feature type="compositionally biased region" description="Basic and acidic residues" evidence="2">
    <location>
        <begin position="85"/>
        <end position="97"/>
    </location>
</feature>